<reference evidence="2 3" key="1">
    <citation type="submission" date="2018-04" db="EMBL/GenBank/DDBJ databases">
        <authorList>
            <person name="Zhang X."/>
            <person name="Yuan J."/>
            <person name="Li F."/>
            <person name="Xiang J."/>
        </authorList>
    </citation>
    <scope>NUCLEOTIDE SEQUENCE [LARGE SCALE GENOMIC DNA]</scope>
    <source>
        <tissue evidence="2">Muscle</tissue>
    </source>
</reference>
<comment type="caution">
    <text evidence="2">The sequence shown here is derived from an EMBL/GenBank/DDBJ whole genome shotgun (WGS) entry which is preliminary data.</text>
</comment>
<reference evidence="2 3" key="2">
    <citation type="submission" date="2019-01" db="EMBL/GenBank/DDBJ databases">
        <title>The decoding of complex shrimp genome reveals the adaptation for benthos swimmer, frequently molting mechanism and breeding impact on genome.</title>
        <authorList>
            <person name="Sun Y."/>
            <person name="Gao Y."/>
            <person name="Yu Y."/>
        </authorList>
    </citation>
    <scope>NUCLEOTIDE SEQUENCE [LARGE SCALE GENOMIC DNA]</scope>
    <source>
        <tissue evidence="2">Muscle</tissue>
    </source>
</reference>
<evidence type="ECO:0000256" key="1">
    <source>
        <dbReference type="SAM" id="MobiDB-lite"/>
    </source>
</evidence>
<feature type="region of interest" description="Disordered" evidence="1">
    <location>
        <begin position="100"/>
        <end position="127"/>
    </location>
</feature>
<sequence>MLRGACVRLGVSRFVLPATEDERHVRPANSGGGGYGDPPSRHMHRLQERQDQEQGLVLHLDHVPGAAPLRHHSWHHRLLLLLPGTQVHPLRLHALVRPSRLSPPLPSQSQSQFRKAFHVDVSPSRLE</sequence>
<dbReference type="AlphaFoldDB" id="A0A3R7N3H1"/>
<name>A0A3R7N3H1_PENVA</name>
<organism evidence="2 3">
    <name type="scientific">Penaeus vannamei</name>
    <name type="common">Whiteleg shrimp</name>
    <name type="synonym">Litopenaeus vannamei</name>
    <dbReference type="NCBI Taxonomy" id="6689"/>
    <lineage>
        <taxon>Eukaryota</taxon>
        <taxon>Metazoa</taxon>
        <taxon>Ecdysozoa</taxon>
        <taxon>Arthropoda</taxon>
        <taxon>Crustacea</taxon>
        <taxon>Multicrustacea</taxon>
        <taxon>Malacostraca</taxon>
        <taxon>Eumalacostraca</taxon>
        <taxon>Eucarida</taxon>
        <taxon>Decapoda</taxon>
        <taxon>Dendrobranchiata</taxon>
        <taxon>Penaeoidea</taxon>
        <taxon>Penaeidae</taxon>
        <taxon>Penaeus</taxon>
    </lineage>
</organism>
<evidence type="ECO:0000313" key="3">
    <source>
        <dbReference type="Proteomes" id="UP000283509"/>
    </source>
</evidence>
<protein>
    <submittedName>
        <fullName evidence="2">Uncharacterized protein</fullName>
    </submittedName>
</protein>
<keyword evidence="3" id="KW-1185">Reference proteome</keyword>
<dbReference type="EMBL" id="QCYY01001672">
    <property type="protein sequence ID" value="ROT76318.1"/>
    <property type="molecule type" value="Genomic_DNA"/>
</dbReference>
<gene>
    <name evidence="2" type="ORF">C7M84_005087</name>
</gene>
<evidence type="ECO:0000313" key="2">
    <source>
        <dbReference type="EMBL" id="ROT76318.1"/>
    </source>
</evidence>
<proteinExistence type="predicted"/>
<accession>A0A3R7N3H1</accession>
<feature type="region of interest" description="Disordered" evidence="1">
    <location>
        <begin position="22"/>
        <end position="54"/>
    </location>
</feature>
<dbReference type="Proteomes" id="UP000283509">
    <property type="component" value="Unassembled WGS sequence"/>
</dbReference>